<dbReference type="RefSeq" id="WP_145141999.1">
    <property type="nucleotide sequence ID" value="NZ_VLKY01000007.1"/>
</dbReference>
<dbReference type="GO" id="GO:0004341">
    <property type="term" value="F:gluconolactonase activity"/>
    <property type="evidence" value="ECO:0007669"/>
    <property type="project" value="TreeGrafter"/>
</dbReference>
<gene>
    <name evidence="5" type="ORF">IQ22_02426</name>
</gene>
<dbReference type="InterPro" id="IPR013658">
    <property type="entry name" value="SGL"/>
</dbReference>
<evidence type="ECO:0000313" key="5">
    <source>
        <dbReference type="EMBL" id="TWI53816.1"/>
    </source>
</evidence>
<keyword evidence="6" id="KW-1185">Reference proteome</keyword>
<comment type="cofactor">
    <cofactor evidence="3">
        <name>Zn(2+)</name>
        <dbReference type="ChEBI" id="CHEBI:29105"/>
    </cofactor>
    <text evidence="3">Binds 1 divalent metal cation per subunit.</text>
</comment>
<evidence type="ECO:0000259" key="4">
    <source>
        <dbReference type="Pfam" id="PF08450"/>
    </source>
</evidence>
<dbReference type="InterPro" id="IPR005511">
    <property type="entry name" value="SMP-30"/>
</dbReference>
<dbReference type="PANTHER" id="PTHR10907:SF47">
    <property type="entry name" value="REGUCALCIN"/>
    <property type="match status" value="1"/>
</dbReference>
<keyword evidence="3" id="KW-0862">Zinc</keyword>
<sequence>MEWQPVVSQRYRLAEGPFWDQASQRLFWVDIAGQLACLLEGNSYREWRLAEPVSAFIPTHRGDALVTLRSGVYRLDLDSPGEKPRLSLLCVPDPDSGNRANEARCDAAGNLWLGSMQNNLGPFGEDIPVTRRTGGLFCIDAQARVTRLASNIGIANTLAWDADGCHVYTADTLEGVIYRYPIEGAALGPRSVWARPHEHGHPDGSALDREGYLWNARWDGHCLIRFAPDGCVDSIISVPAARPTSCVFGGPDLRTLFVTTAEEEGGFAGAVLATEAPVAGTACHRFAG</sequence>
<dbReference type="EMBL" id="VLKY01000007">
    <property type="protein sequence ID" value="TWI53816.1"/>
    <property type="molecule type" value="Genomic_DNA"/>
</dbReference>
<dbReference type="OrthoDB" id="9775406at2"/>
<dbReference type="InterPro" id="IPR011042">
    <property type="entry name" value="6-blade_b-propeller_TolB-like"/>
</dbReference>
<dbReference type="Proteomes" id="UP000316905">
    <property type="component" value="Unassembled WGS sequence"/>
</dbReference>
<dbReference type="AlphaFoldDB" id="A0A562QCR6"/>
<dbReference type="Pfam" id="PF08450">
    <property type="entry name" value="SGL"/>
    <property type="match status" value="1"/>
</dbReference>
<feature type="binding site" evidence="3">
    <location>
        <position position="101"/>
    </location>
    <ligand>
        <name>substrate</name>
    </ligand>
</feature>
<reference evidence="5 6" key="1">
    <citation type="journal article" date="2015" name="Stand. Genomic Sci.">
        <title>Genomic Encyclopedia of Bacterial and Archaeal Type Strains, Phase III: the genomes of soil and plant-associated and newly described type strains.</title>
        <authorList>
            <person name="Whitman W.B."/>
            <person name="Woyke T."/>
            <person name="Klenk H.P."/>
            <person name="Zhou Y."/>
            <person name="Lilburn T.G."/>
            <person name="Beck B.J."/>
            <person name="De Vos P."/>
            <person name="Vandamme P."/>
            <person name="Eisen J.A."/>
            <person name="Garrity G."/>
            <person name="Hugenholtz P."/>
            <person name="Kyrpides N.C."/>
        </authorList>
    </citation>
    <scope>NUCLEOTIDE SEQUENCE [LARGE SCALE GENOMIC DNA]</scope>
    <source>
        <strain evidence="5 6">CGMCC 1.6858</strain>
    </source>
</reference>
<comment type="similarity">
    <text evidence="1">Belongs to the SMP-30/CGR1 family.</text>
</comment>
<name>A0A562QCR6_9PSED</name>
<evidence type="ECO:0000256" key="3">
    <source>
        <dbReference type="PIRSR" id="PIRSR605511-2"/>
    </source>
</evidence>
<dbReference type="SUPFAM" id="SSF63829">
    <property type="entry name" value="Calcium-dependent phosphotriesterase"/>
    <property type="match status" value="1"/>
</dbReference>
<feature type="domain" description="SMP-30/Gluconolactonase/LRE-like region" evidence="4">
    <location>
        <begin position="13"/>
        <end position="261"/>
    </location>
</feature>
<dbReference type="GO" id="GO:0019853">
    <property type="term" value="P:L-ascorbic acid biosynthetic process"/>
    <property type="evidence" value="ECO:0007669"/>
    <property type="project" value="TreeGrafter"/>
</dbReference>
<protein>
    <submittedName>
        <fullName evidence="5">Sugar lactone lactonase YvrE</fullName>
    </submittedName>
</protein>
<accession>A0A562QCR6</accession>
<dbReference type="Gene3D" id="2.120.10.30">
    <property type="entry name" value="TolB, C-terminal domain"/>
    <property type="match status" value="1"/>
</dbReference>
<proteinExistence type="inferred from homology"/>
<feature type="binding site" evidence="3">
    <location>
        <position position="203"/>
    </location>
    <ligand>
        <name>a divalent metal cation</name>
        <dbReference type="ChEBI" id="CHEBI:60240"/>
    </ligand>
</feature>
<feature type="binding site" evidence="3">
    <location>
        <position position="156"/>
    </location>
    <ligand>
        <name>a divalent metal cation</name>
        <dbReference type="ChEBI" id="CHEBI:60240"/>
    </ligand>
</feature>
<keyword evidence="3" id="KW-0479">Metal-binding</keyword>
<evidence type="ECO:0000256" key="2">
    <source>
        <dbReference type="PIRSR" id="PIRSR605511-1"/>
    </source>
</evidence>
<organism evidence="5 6">
    <name type="scientific">Pseudomonas duriflava</name>
    <dbReference type="NCBI Taxonomy" id="459528"/>
    <lineage>
        <taxon>Bacteria</taxon>
        <taxon>Pseudomonadati</taxon>
        <taxon>Pseudomonadota</taxon>
        <taxon>Gammaproteobacteria</taxon>
        <taxon>Pseudomonadales</taxon>
        <taxon>Pseudomonadaceae</taxon>
        <taxon>Pseudomonas</taxon>
    </lineage>
</organism>
<feature type="binding site" evidence="3">
    <location>
        <position position="15"/>
    </location>
    <ligand>
        <name>a divalent metal cation</name>
        <dbReference type="ChEBI" id="CHEBI:60240"/>
    </ligand>
</feature>
<evidence type="ECO:0000313" key="6">
    <source>
        <dbReference type="Proteomes" id="UP000316905"/>
    </source>
</evidence>
<feature type="active site" description="Proton donor/acceptor" evidence="2">
    <location>
        <position position="203"/>
    </location>
</feature>
<evidence type="ECO:0000256" key="1">
    <source>
        <dbReference type="ARBA" id="ARBA00008853"/>
    </source>
</evidence>
<comment type="caution">
    <text evidence="5">The sequence shown here is derived from an EMBL/GenBank/DDBJ whole genome shotgun (WGS) entry which is preliminary data.</text>
</comment>
<feature type="binding site" evidence="3">
    <location>
        <position position="99"/>
    </location>
    <ligand>
        <name>substrate</name>
    </ligand>
</feature>
<dbReference type="PANTHER" id="PTHR10907">
    <property type="entry name" value="REGUCALCIN"/>
    <property type="match status" value="1"/>
</dbReference>
<dbReference type="PRINTS" id="PR01790">
    <property type="entry name" value="SMP30FAMILY"/>
</dbReference>
<dbReference type="GO" id="GO:0005509">
    <property type="term" value="F:calcium ion binding"/>
    <property type="evidence" value="ECO:0007669"/>
    <property type="project" value="TreeGrafter"/>
</dbReference>